<organism evidence="2 3">
    <name type="scientific">Dyella choica</name>
    <dbReference type="NCBI Taxonomy" id="1927959"/>
    <lineage>
        <taxon>Bacteria</taxon>
        <taxon>Pseudomonadati</taxon>
        <taxon>Pseudomonadota</taxon>
        <taxon>Gammaproteobacteria</taxon>
        <taxon>Lysobacterales</taxon>
        <taxon>Rhodanobacteraceae</taxon>
        <taxon>Dyella</taxon>
    </lineage>
</organism>
<dbReference type="GO" id="GO:0010181">
    <property type="term" value="F:FMN binding"/>
    <property type="evidence" value="ECO:0007669"/>
    <property type="project" value="InterPro"/>
</dbReference>
<sequence>MLKDWLRPYVRPLPQWSPVAIVPPSQIVVATLRWVGNSADVTTDHTVASLNPLMIATSFDAGQLPTLEYSDSATGKALGILRLVRADSIAAEEAAITLYHVKAGAHRCLGWPRRSWNAWLQNRSMLKNRASGHLNMEPAAAQHLMIAYLRPRPVVLVSVDAPGHRNIFPMDLIGPLERSGFFSLALRSTNVSQPIMREVRRVALSSMPASMKATVYKLSEHHKQPLANWDALPFPLRPSREFGIPAVAAALRVRELTIVHSQEIGLHTFFLCRIASDENWAEGDQLHHTAGFHQAYRHRQGMPFKEV</sequence>
<reference evidence="2 3" key="1">
    <citation type="submission" date="2018-12" db="EMBL/GenBank/DDBJ databases">
        <title>Dyella dinghuensis sp. nov. DHOA06 and Dyella choica sp. nov. 4M-K27, isolated from forest soil.</title>
        <authorList>
            <person name="Qiu L.-H."/>
            <person name="Gao Z.-H."/>
        </authorList>
    </citation>
    <scope>NUCLEOTIDE SEQUENCE [LARGE SCALE GENOMIC DNA]</scope>
    <source>
        <strain evidence="2 3">4M-K27</strain>
    </source>
</reference>
<dbReference type="OrthoDB" id="5940554at2"/>
<comment type="caution">
    <text evidence="2">The sequence shown here is derived from an EMBL/GenBank/DDBJ whole genome shotgun (WGS) entry which is preliminary data.</text>
</comment>
<dbReference type="Pfam" id="PF01613">
    <property type="entry name" value="Flavin_Reduct"/>
    <property type="match status" value="1"/>
</dbReference>
<gene>
    <name evidence="2" type="ORF">EKH80_13850</name>
</gene>
<accession>A0A3S0RZT5</accession>
<evidence type="ECO:0000313" key="3">
    <source>
        <dbReference type="Proteomes" id="UP000274358"/>
    </source>
</evidence>
<dbReference type="AlphaFoldDB" id="A0A3S0RZT5"/>
<dbReference type="EMBL" id="RYYV01000009">
    <property type="protein sequence ID" value="RUL74557.1"/>
    <property type="molecule type" value="Genomic_DNA"/>
</dbReference>
<keyword evidence="3" id="KW-1185">Reference proteome</keyword>
<dbReference type="Proteomes" id="UP000274358">
    <property type="component" value="Unassembled WGS sequence"/>
</dbReference>
<dbReference type="InterPro" id="IPR002563">
    <property type="entry name" value="Flavin_Rdtase-like_dom"/>
</dbReference>
<protein>
    <recommendedName>
        <fullName evidence="1">Flavin reductase like domain-containing protein</fullName>
    </recommendedName>
</protein>
<proteinExistence type="predicted"/>
<feature type="domain" description="Flavin reductase like" evidence="1">
    <location>
        <begin position="151"/>
        <end position="276"/>
    </location>
</feature>
<evidence type="ECO:0000259" key="1">
    <source>
        <dbReference type="Pfam" id="PF01613"/>
    </source>
</evidence>
<dbReference type="Gene3D" id="2.30.110.10">
    <property type="entry name" value="Electron Transport, Fmn-binding Protein, Chain A"/>
    <property type="match status" value="1"/>
</dbReference>
<dbReference type="SUPFAM" id="SSF50475">
    <property type="entry name" value="FMN-binding split barrel"/>
    <property type="match status" value="1"/>
</dbReference>
<dbReference type="InterPro" id="IPR012349">
    <property type="entry name" value="Split_barrel_FMN-bd"/>
</dbReference>
<evidence type="ECO:0000313" key="2">
    <source>
        <dbReference type="EMBL" id="RUL74557.1"/>
    </source>
</evidence>
<dbReference type="GO" id="GO:0016646">
    <property type="term" value="F:oxidoreductase activity, acting on the CH-NH group of donors, NAD or NADP as acceptor"/>
    <property type="evidence" value="ECO:0007669"/>
    <property type="project" value="UniProtKB-ARBA"/>
</dbReference>
<name>A0A3S0RZT5_9GAMM</name>